<feature type="compositionally biased region" description="Basic and acidic residues" evidence="14">
    <location>
        <begin position="318"/>
        <end position="327"/>
    </location>
</feature>
<dbReference type="InterPro" id="IPR013106">
    <property type="entry name" value="Ig_V-set"/>
</dbReference>
<dbReference type="GO" id="GO:0003964">
    <property type="term" value="F:RNA-directed DNA polymerase activity"/>
    <property type="evidence" value="ECO:0007669"/>
    <property type="project" value="UniProtKB-KW"/>
</dbReference>
<evidence type="ECO:0000256" key="1">
    <source>
        <dbReference type="ARBA" id="ARBA00022679"/>
    </source>
</evidence>
<dbReference type="Proteomes" id="UP001488838">
    <property type="component" value="Unassembled WGS sequence"/>
</dbReference>
<feature type="domain" description="Integrase-type" evidence="17">
    <location>
        <begin position="265"/>
        <end position="314"/>
    </location>
</feature>
<evidence type="ECO:0000256" key="9">
    <source>
        <dbReference type="ARBA" id="ARBA00022918"/>
    </source>
</evidence>
<sequence>VQSEVQLVESGGGLVKPGGSLRLSCVASGFNFSNYWMHWFRQAPGKGLEWVGIINKDSSTIRYAPSVKDRFTISRDNAKNTLYLQMNSVRSEDVGKRAPGLGLGIHRKVQKLTDGVPGWALKEGLKNRVLPSVDPPREPQRAHKGEKLRDVKSHCLQAFSYMGVPKSLKTDNGPAYTSAGFAMFCREFHISHKTGIPHNPQGQAVIERTHRTLKAYLHKTKRGDYSSTPREHLSFILYILNFLTVDAGSRTVAENHWQPSSPGKPLVKWKNLANGTWCGLDRVLTWGRGAVCEFPQDAELPIWVPERLLRTVNSPTQRPEDEARSRVPTDMAAEAAAELADS</sequence>
<dbReference type="Pfam" id="PF00665">
    <property type="entry name" value="rve"/>
    <property type="match status" value="1"/>
</dbReference>
<feature type="region of interest" description="Disordered" evidence="14">
    <location>
        <begin position="313"/>
        <end position="342"/>
    </location>
</feature>
<keyword evidence="8" id="KW-0229">DNA integration</keyword>
<keyword evidence="11" id="KW-1064">Adaptive immunity</keyword>
<evidence type="ECO:0000256" key="2">
    <source>
        <dbReference type="ARBA" id="ARBA00022695"/>
    </source>
</evidence>
<dbReference type="InterPro" id="IPR036862">
    <property type="entry name" value="Integrase_C_dom_sf_retrovir"/>
</dbReference>
<evidence type="ECO:0000256" key="6">
    <source>
        <dbReference type="ARBA" id="ARBA00022801"/>
    </source>
</evidence>
<dbReference type="PROSITE" id="PS51027">
    <property type="entry name" value="INTEGRASE_DBD"/>
    <property type="match status" value="1"/>
</dbReference>
<evidence type="ECO:0008006" key="20">
    <source>
        <dbReference type="Google" id="ProtNLM"/>
    </source>
</evidence>
<keyword evidence="12" id="KW-1280">Immunoglobulin</keyword>
<dbReference type="SUPFAM" id="SSF53098">
    <property type="entry name" value="Ribonuclease H-like"/>
    <property type="match status" value="1"/>
</dbReference>
<evidence type="ECO:0000313" key="18">
    <source>
        <dbReference type="EMBL" id="KAK7795147.1"/>
    </source>
</evidence>
<evidence type="ECO:0000256" key="14">
    <source>
        <dbReference type="SAM" id="MobiDB-lite"/>
    </source>
</evidence>
<evidence type="ECO:0000256" key="10">
    <source>
        <dbReference type="ARBA" id="ARBA00023125"/>
    </source>
</evidence>
<dbReference type="Pfam" id="PF00552">
    <property type="entry name" value="IN_DBD_C"/>
    <property type="match status" value="1"/>
</dbReference>
<dbReference type="Gene3D" id="3.30.420.10">
    <property type="entry name" value="Ribonuclease H-like superfamily/Ribonuclease H"/>
    <property type="match status" value="1"/>
</dbReference>
<dbReference type="InterPro" id="IPR001584">
    <property type="entry name" value="Integrase_cat-core"/>
</dbReference>
<dbReference type="InterPro" id="IPR012337">
    <property type="entry name" value="RNaseH-like_sf"/>
</dbReference>
<evidence type="ECO:0000256" key="11">
    <source>
        <dbReference type="ARBA" id="ARBA00023130"/>
    </source>
</evidence>
<dbReference type="PROSITE" id="PS50994">
    <property type="entry name" value="INTEGRASE"/>
    <property type="match status" value="1"/>
</dbReference>
<organism evidence="18 19">
    <name type="scientific">Myodes glareolus</name>
    <name type="common">Bank vole</name>
    <name type="synonym">Clethrionomys glareolus</name>
    <dbReference type="NCBI Taxonomy" id="447135"/>
    <lineage>
        <taxon>Eukaryota</taxon>
        <taxon>Metazoa</taxon>
        <taxon>Chordata</taxon>
        <taxon>Craniata</taxon>
        <taxon>Vertebrata</taxon>
        <taxon>Euteleostomi</taxon>
        <taxon>Mammalia</taxon>
        <taxon>Eutheria</taxon>
        <taxon>Euarchontoglires</taxon>
        <taxon>Glires</taxon>
        <taxon>Rodentia</taxon>
        <taxon>Myomorpha</taxon>
        <taxon>Muroidea</taxon>
        <taxon>Cricetidae</taxon>
        <taxon>Arvicolinae</taxon>
        <taxon>Myodes</taxon>
    </lineage>
</organism>
<keyword evidence="4" id="KW-0479">Metal-binding</keyword>
<feature type="domain" description="Integrase catalytic" evidence="16">
    <location>
        <begin position="156"/>
        <end position="270"/>
    </location>
</feature>
<evidence type="ECO:0000256" key="5">
    <source>
        <dbReference type="ARBA" id="ARBA00022759"/>
    </source>
</evidence>
<feature type="domain" description="Ig-like" evidence="15">
    <location>
        <begin position="3"/>
        <end position="95"/>
    </location>
</feature>
<protein>
    <recommendedName>
        <fullName evidence="20">Integrase</fullName>
    </recommendedName>
</protein>
<keyword evidence="7" id="KW-0391">Immunity</keyword>
<keyword evidence="2" id="KW-0548">Nucleotidyltransferase</keyword>
<evidence type="ECO:0000256" key="13">
    <source>
        <dbReference type="PROSITE-ProRule" id="PRU00506"/>
    </source>
</evidence>
<dbReference type="CDD" id="cd04981">
    <property type="entry name" value="IgV_H"/>
    <property type="match status" value="1"/>
</dbReference>
<keyword evidence="5" id="KW-0255">Endonuclease</keyword>
<dbReference type="GO" id="GO:0035613">
    <property type="term" value="F:RNA stem-loop binding"/>
    <property type="evidence" value="ECO:0007669"/>
    <property type="project" value="TreeGrafter"/>
</dbReference>
<dbReference type="GO" id="GO:0015074">
    <property type="term" value="P:DNA integration"/>
    <property type="evidence" value="ECO:0007669"/>
    <property type="project" value="UniProtKB-KW"/>
</dbReference>
<dbReference type="Gene3D" id="2.30.30.10">
    <property type="entry name" value="Integrase, C-terminal domain superfamily, retroviral"/>
    <property type="match status" value="1"/>
</dbReference>
<keyword evidence="10" id="KW-0238">DNA-binding</keyword>
<evidence type="ECO:0000256" key="7">
    <source>
        <dbReference type="ARBA" id="ARBA00022859"/>
    </source>
</evidence>
<dbReference type="PANTHER" id="PTHR41694:SF3">
    <property type="entry name" value="RNA-DIRECTED DNA POLYMERASE-RELATED"/>
    <property type="match status" value="1"/>
</dbReference>
<dbReference type="SUPFAM" id="SSF50122">
    <property type="entry name" value="DNA-binding domain of retroviral integrase"/>
    <property type="match status" value="1"/>
</dbReference>
<keyword evidence="1" id="KW-0808">Transferase</keyword>
<evidence type="ECO:0000259" key="16">
    <source>
        <dbReference type="PROSITE" id="PS50994"/>
    </source>
</evidence>
<evidence type="ECO:0000256" key="3">
    <source>
        <dbReference type="ARBA" id="ARBA00022722"/>
    </source>
</evidence>
<gene>
    <name evidence="18" type="ORF">U0070_013260</name>
</gene>
<dbReference type="GO" id="GO:0003677">
    <property type="term" value="F:DNA binding"/>
    <property type="evidence" value="ECO:0007669"/>
    <property type="project" value="UniProtKB-KW"/>
</dbReference>
<dbReference type="SMART" id="SM00406">
    <property type="entry name" value="IGv"/>
    <property type="match status" value="1"/>
</dbReference>
<feature type="compositionally biased region" description="Low complexity" evidence="14">
    <location>
        <begin position="332"/>
        <end position="342"/>
    </location>
</feature>
<keyword evidence="9" id="KW-0695">RNA-directed DNA polymerase</keyword>
<evidence type="ECO:0000313" key="19">
    <source>
        <dbReference type="Proteomes" id="UP001488838"/>
    </source>
</evidence>
<evidence type="ECO:0000256" key="8">
    <source>
        <dbReference type="ARBA" id="ARBA00022908"/>
    </source>
</evidence>
<dbReference type="InterPro" id="IPR036179">
    <property type="entry name" value="Ig-like_dom_sf"/>
</dbReference>
<dbReference type="PROSITE" id="PS50835">
    <property type="entry name" value="IG_LIKE"/>
    <property type="match status" value="1"/>
</dbReference>
<evidence type="ECO:0000256" key="4">
    <source>
        <dbReference type="ARBA" id="ARBA00022723"/>
    </source>
</evidence>
<dbReference type="Pfam" id="PF07686">
    <property type="entry name" value="V-set"/>
    <property type="match status" value="1"/>
</dbReference>
<dbReference type="GO" id="GO:0019814">
    <property type="term" value="C:immunoglobulin complex"/>
    <property type="evidence" value="ECO:0007669"/>
    <property type="project" value="UniProtKB-KW"/>
</dbReference>
<feature type="non-terminal residue" evidence="18">
    <location>
        <position position="1"/>
    </location>
</feature>
<dbReference type="InterPro" id="IPR036397">
    <property type="entry name" value="RNaseH_sf"/>
</dbReference>
<dbReference type="SUPFAM" id="SSF48726">
    <property type="entry name" value="Immunoglobulin"/>
    <property type="match status" value="1"/>
</dbReference>
<dbReference type="InterPro" id="IPR007110">
    <property type="entry name" value="Ig-like_dom"/>
</dbReference>
<name>A0AAW0H1K1_MYOGA</name>
<dbReference type="InterPro" id="IPR001037">
    <property type="entry name" value="Integrase_C_retrovir"/>
</dbReference>
<keyword evidence="6" id="KW-0378">Hydrolase</keyword>
<dbReference type="GO" id="GO:0016787">
    <property type="term" value="F:hydrolase activity"/>
    <property type="evidence" value="ECO:0007669"/>
    <property type="project" value="UniProtKB-KW"/>
</dbReference>
<dbReference type="EMBL" id="JBBHLL010003208">
    <property type="protein sequence ID" value="KAK7795147.1"/>
    <property type="molecule type" value="Genomic_DNA"/>
</dbReference>
<evidence type="ECO:0000259" key="15">
    <source>
        <dbReference type="PROSITE" id="PS50835"/>
    </source>
</evidence>
<comment type="caution">
    <text evidence="18">The sequence shown here is derived from an EMBL/GenBank/DDBJ whole genome shotgun (WGS) entry which is preliminary data.</text>
</comment>
<accession>A0AAW0H1K1</accession>
<evidence type="ECO:0000256" key="12">
    <source>
        <dbReference type="ARBA" id="ARBA00043265"/>
    </source>
</evidence>
<keyword evidence="19" id="KW-1185">Reference proteome</keyword>
<reference evidence="18 19" key="1">
    <citation type="journal article" date="2023" name="bioRxiv">
        <title>Conserved and derived expression patterns and positive selection on dental genes reveal complex evolutionary context of ever-growing rodent molars.</title>
        <authorList>
            <person name="Calamari Z.T."/>
            <person name="Song A."/>
            <person name="Cohen E."/>
            <person name="Akter M."/>
            <person name="Roy R.D."/>
            <person name="Hallikas O."/>
            <person name="Christensen M.M."/>
            <person name="Li P."/>
            <person name="Marangoni P."/>
            <person name="Jernvall J."/>
            <person name="Klein O.D."/>
        </authorList>
    </citation>
    <scope>NUCLEOTIDE SEQUENCE [LARGE SCALE GENOMIC DNA]</scope>
    <source>
        <strain evidence="18">V071</strain>
    </source>
</reference>
<dbReference type="GO" id="GO:0004519">
    <property type="term" value="F:endonuclease activity"/>
    <property type="evidence" value="ECO:0007669"/>
    <property type="project" value="UniProtKB-KW"/>
</dbReference>
<dbReference type="PANTHER" id="PTHR41694">
    <property type="entry name" value="ENDOGENOUS RETROVIRUS GROUP K MEMBER POL PROTEIN"/>
    <property type="match status" value="1"/>
</dbReference>
<dbReference type="Gene3D" id="2.60.40.10">
    <property type="entry name" value="Immunoglobulins"/>
    <property type="match status" value="1"/>
</dbReference>
<proteinExistence type="predicted"/>
<dbReference type="GO" id="GO:0002250">
    <property type="term" value="P:adaptive immune response"/>
    <property type="evidence" value="ECO:0007669"/>
    <property type="project" value="UniProtKB-KW"/>
</dbReference>
<dbReference type="InterPro" id="IPR013783">
    <property type="entry name" value="Ig-like_fold"/>
</dbReference>
<keyword evidence="3" id="KW-0540">Nuclease</keyword>
<dbReference type="AlphaFoldDB" id="A0AAW0H1K1"/>
<evidence type="ECO:0000259" key="17">
    <source>
        <dbReference type="PROSITE" id="PS51027"/>
    </source>
</evidence>
<dbReference type="GO" id="GO:0046872">
    <property type="term" value="F:metal ion binding"/>
    <property type="evidence" value="ECO:0007669"/>
    <property type="project" value="UniProtKB-KW"/>
</dbReference>
<dbReference type="FunFam" id="2.60.40.10:FF:001259">
    <property type="entry name" value="Immunoglobulin heavy variable 13-2"/>
    <property type="match status" value="1"/>
</dbReference>
<feature type="DNA-binding region" description="Integrase-type" evidence="13">
    <location>
        <begin position="265"/>
        <end position="314"/>
    </location>
</feature>